<dbReference type="Proteomes" id="UP000299084">
    <property type="component" value="Unassembled WGS sequence"/>
</dbReference>
<feature type="active site" evidence="5">
    <location>
        <position position="270"/>
    </location>
</feature>
<dbReference type="EC" id="1.2.1.5" evidence="4"/>
<dbReference type="GO" id="GO:0004028">
    <property type="term" value="F:3-chloroallyl aldehyde dehydrogenase activity"/>
    <property type="evidence" value="ECO:0007669"/>
    <property type="project" value="TreeGrafter"/>
</dbReference>
<evidence type="ECO:0000313" key="9">
    <source>
        <dbReference type="EMBL" id="KAB1251328.1"/>
    </source>
</evidence>
<dbReference type="InterPro" id="IPR015590">
    <property type="entry name" value="Aldehyde_DH_dom"/>
</dbReference>
<evidence type="ECO:0000256" key="4">
    <source>
        <dbReference type="ARBA" id="ARBA00038982"/>
    </source>
</evidence>
<dbReference type="PANTHER" id="PTHR43570:SF2">
    <property type="entry name" value="ALDEHYDE DEHYDROGENASE FAMILY 3 MEMBER B1"/>
    <property type="match status" value="1"/>
</dbReference>
<feature type="region of interest" description="Disordered" evidence="7">
    <location>
        <begin position="38"/>
        <end position="58"/>
    </location>
</feature>
<dbReference type="InterPro" id="IPR016160">
    <property type="entry name" value="Ald_DH_CS_CYS"/>
</dbReference>
<dbReference type="FunFam" id="3.40.605.10:FF:000004">
    <property type="entry name" value="Aldehyde dehydrogenase"/>
    <property type="match status" value="1"/>
</dbReference>
<protein>
    <recommendedName>
        <fullName evidence="4">aldehyde dehydrogenase [NAD(P)(+)]</fullName>
        <ecNumber evidence="4">1.2.1.5</ecNumber>
    </recommendedName>
</protein>
<dbReference type="PROSITE" id="PS00687">
    <property type="entry name" value="ALDEHYDE_DEHYDR_GLU"/>
    <property type="match status" value="1"/>
</dbReference>
<evidence type="ECO:0000256" key="3">
    <source>
        <dbReference type="ARBA" id="ARBA00023027"/>
    </source>
</evidence>
<comment type="caution">
    <text evidence="9">The sequence shown here is derived from an EMBL/GenBank/DDBJ whole genome shotgun (WGS) entry which is preliminary data.</text>
</comment>
<evidence type="ECO:0000259" key="8">
    <source>
        <dbReference type="Pfam" id="PF00171"/>
    </source>
</evidence>
<evidence type="ECO:0000313" key="10">
    <source>
        <dbReference type="Proteomes" id="UP000299084"/>
    </source>
</evidence>
<dbReference type="InterPro" id="IPR016161">
    <property type="entry name" value="Ald_DH/histidinol_DH"/>
</dbReference>
<dbReference type="AlphaFoldDB" id="A0A5N4BXJ5"/>
<feature type="compositionally biased region" description="Low complexity" evidence="7">
    <location>
        <begin position="410"/>
        <end position="422"/>
    </location>
</feature>
<dbReference type="Gene3D" id="3.40.309.10">
    <property type="entry name" value="Aldehyde Dehydrogenase, Chain A, domain 2"/>
    <property type="match status" value="1"/>
</dbReference>
<feature type="domain" description="Aldehyde dehydrogenase" evidence="8">
    <location>
        <begin position="71"/>
        <end position="405"/>
    </location>
</feature>
<dbReference type="PROSITE" id="PS00070">
    <property type="entry name" value="ALDEHYDE_DEHYDR_CYS"/>
    <property type="match status" value="1"/>
</dbReference>
<evidence type="ECO:0000256" key="5">
    <source>
        <dbReference type="PROSITE-ProRule" id="PRU10007"/>
    </source>
</evidence>
<evidence type="ECO:0000256" key="7">
    <source>
        <dbReference type="SAM" id="MobiDB-lite"/>
    </source>
</evidence>
<gene>
    <name evidence="9" type="ORF">Cadr_000030400</name>
</gene>
<comment type="similarity">
    <text evidence="1 6">Belongs to the aldehyde dehydrogenase family.</text>
</comment>
<dbReference type="InterPro" id="IPR016162">
    <property type="entry name" value="Ald_DH_N"/>
</dbReference>
<dbReference type="InterPro" id="IPR016163">
    <property type="entry name" value="Ald_DH_C"/>
</dbReference>
<dbReference type="Gene3D" id="3.40.605.10">
    <property type="entry name" value="Aldehyde Dehydrogenase, Chain A, domain 1"/>
    <property type="match status" value="1"/>
</dbReference>
<proteinExistence type="inferred from homology"/>
<sequence>MLSHVTGSGWGLHPTERTGASAASYPCPNWLKPPGATRAGVGQETSPALPGVPRMGAGVRMDPFTDTLQRLREAFGSGRTRPAEFRAAQLKGLGRFLRENKQLLQEALAQDLHKSVFESEVSEISISQSEIDSALRNLRAWMKDEKVSKNLATQLDSAFIRKEPFGLVLIVAPWNYPVNLILVPLVGALAAGNCVVLKPSEVSKSTEKVLAEVLPRYLDQSCFAVVLGGPQEMGQLLEHKFDYIFFTGSPQVGKTVMAAAAKHLTPITLELGGKNPCYVDDNCDPQTVANRVAWFRYFNTGQTCVAPDYVLCSPEMQARLLPALQSSITRFYGEDPQSSPDLGRIINHKHFQRLQGLLSCGRVAIGGQSDESERYIAPTVLVDVQETEPVMQEEIFGPILPIMEREGLERPSTSSPSGRRSPWPVTPSPTATSSHSGVASDPAVVKRVLAQTSSGGFCGNDGFMHMTLSSLPFGGVGRCRGMGSYHCKFSSTPSPTTVPACCAPWVEKLRHPLPTTSPRNLRLLLLAMGRGVREEKAETSRPHGSVPEIRLRLSADRPLLTGRNGSASRNGMRCLNHTMLLGPWPRLHVQGIPVAEADLHSSGVAAHTAITIEAEPRADGSRRTTRLTTSMTKSLLRLLPGGLPRGPIVEGPNFGSPRRTHEELLYNRRSCSTNGTVGGRDRRTIQADYL</sequence>
<dbReference type="GO" id="GO:0004029">
    <property type="term" value="F:aldehyde dehydrogenase (NAD+) activity"/>
    <property type="evidence" value="ECO:0007669"/>
    <property type="project" value="TreeGrafter"/>
</dbReference>
<evidence type="ECO:0000256" key="6">
    <source>
        <dbReference type="RuleBase" id="RU003345"/>
    </source>
</evidence>
<keyword evidence="3" id="KW-0520">NAD</keyword>
<dbReference type="Pfam" id="PF00171">
    <property type="entry name" value="Aldedh"/>
    <property type="match status" value="1"/>
</dbReference>
<organism evidence="9 10">
    <name type="scientific">Camelus dromedarius</name>
    <name type="common">Dromedary</name>
    <name type="synonym">Arabian camel</name>
    <dbReference type="NCBI Taxonomy" id="9838"/>
    <lineage>
        <taxon>Eukaryota</taxon>
        <taxon>Metazoa</taxon>
        <taxon>Chordata</taxon>
        <taxon>Craniata</taxon>
        <taxon>Vertebrata</taxon>
        <taxon>Euteleostomi</taxon>
        <taxon>Mammalia</taxon>
        <taxon>Eutheria</taxon>
        <taxon>Laurasiatheria</taxon>
        <taxon>Artiodactyla</taxon>
        <taxon>Tylopoda</taxon>
        <taxon>Camelidae</taxon>
        <taxon>Camelus</taxon>
    </lineage>
</organism>
<evidence type="ECO:0000256" key="2">
    <source>
        <dbReference type="ARBA" id="ARBA00023002"/>
    </source>
</evidence>
<dbReference type="PANTHER" id="PTHR43570">
    <property type="entry name" value="ALDEHYDE DEHYDROGENASE"/>
    <property type="match status" value="1"/>
</dbReference>
<feature type="region of interest" description="Disordered" evidence="7">
    <location>
        <begin position="408"/>
        <end position="440"/>
    </location>
</feature>
<reference evidence="9 10" key="1">
    <citation type="journal article" date="2019" name="Mol. Ecol. Resour.">
        <title>Improving Illumina assemblies with Hi-C and long reads: an example with the North African dromedary.</title>
        <authorList>
            <person name="Elbers J.P."/>
            <person name="Rogers M.F."/>
            <person name="Perelman P.L."/>
            <person name="Proskuryakova A.A."/>
            <person name="Serdyukova N.A."/>
            <person name="Johnson W.E."/>
            <person name="Horin P."/>
            <person name="Corander J."/>
            <person name="Murphy D."/>
            <person name="Burger P.A."/>
        </authorList>
    </citation>
    <scope>NUCLEOTIDE SEQUENCE [LARGE SCALE GENOMIC DNA]</scope>
    <source>
        <strain evidence="9">Drom800</strain>
        <tissue evidence="9">Blood</tissue>
    </source>
</reference>
<dbReference type="GO" id="GO:0006081">
    <property type="term" value="P:aldehyde metabolic process"/>
    <property type="evidence" value="ECO:0007669"/>
    <property type="project" value="InterPro"/>
</dbReference>
<dbReference type="EMBL" id="JWIN03000075">
    <property type="protein sequence ID" value="KAB1251328.1"/>
    <property type="molecule type" value="Genomic_DNA"/>
</dbReference>
<keyword evidence="2 6" id="KW-0560">Oxidoreductase</keyword>
<keyword evidence="10" id="KW-1185">Reference proteome</keyword>
<dbReference type="InterPro" id="IPR029510">
    <property type="entry name" value="Ald_DH_CS_GLU"/>
</dbReference>
<dbReference type="SUPFAM" id="SSF53720">
    <property type="entry name" value="ALDH-like"/>
    <property type="match status" value="1"/>
</dbReference>
<dbReference type="InterPro" id="IPR012394">
    <property type="entry name" value="Aldehyde_DH_NAD(P)"/>
</dbReference>
<name>A0A5N4BXJ5_CAMDR</name>
<feature type="compositionally biased region" description="Polar residues" evidence="7">
    <location>
        <begin position="428"/>
        <end position="437"/>
    </location>
</feature>
<accession>A0A5N4BXJ5</accession>
<evidence type="ECO:0000256" key="1">
    <source>
        <dbReference type="ARBA" id="ARBA00009986"/>
    </source>
</evidence>
<dbReference type="GO" id="GO:0005737">
    <property type="term" value="C:cytoplasm"/>
    <property type="evidence" value="ECO:0007669"/>
    <property type="project" value="TreeGrafter"/>
</dbReference>
<dbReference type="FunFam" id="3.40.309.10:FF:000003">
    <property type="entry name" value="Aldehyde dehydrogenase"/>
    <property type="match status" value="1"/>
</dbReference>